<evidence type="ECO:0000256" key="3">
    <source>
        <dbReference type="ARBA" id="ARBA00012180"/>
    </source>
</evidence>
<dbReference type="EMBL" id="JBAMIC010000014">
    <property type="protein sequence ID" value="KAK7095977.1"/>
    <property type="molecule type" value="Genomic_DNA"/>
</dbReference>
<evidence type="ECO:0000256" key="6">
    <source>
        <dbReference type="ARBA" id="ARBA00022759"/>
    </source>
</evidence>
<name>A0AAN9AZ96_9CAEN</name>
<evidence type="ECO:0000313" key="9">
    <source>
        <dbReference type="EMBL" id="KAK7095977.1"/>
    </source>
</evidence>
<evidence type="ECO:0000256" key="5">
    <source>
        <dbReference type="ARBA" id="ARBA00022723"/>
    </source>
</evidence>
<comment type="catalytic activity">
    <reaction evidence="1">
        <text>Endonucleolytic cleavage to 5'-phosphomonoester.</text>
        <dbReference type="EC" id="3.1.26.4"/>
    </reaction>
</comment>
<evidence type="ECO:0000256" key="7">
    <source>
        <dbReference type="ARBA" id="ARBA00022801"/>
    </source>
</evidence>
<dbReference type="PANTHER" id="PTHR10642">
    <property type="entry name" value="RIBONUCLEASE H1"/>
    <property type="match status" value="1"/>
</dbReference>
<dbReference type="GO" id="GO:0043137">
    <property type="term" value="P:DNA replication, removal of RNA primer"/>
    <property type="evidence" value="ECO:0007669"/>
    <property type="project" value="TreeGrafter"/>
</dbReference>
<dbReference type="PANTHER" id="PTHR10642:SF26">
    <property type="entry name" value="RIBONUCLEASE H1"/>
    <property type="match status" value="1"/>
</dbReference>
<dbReference type="Proteomes" id="UP001374579">
    <property type="component" value="Unassembled WGS sequence"/>
</dbReference>
<proteinExistence type="inferred from homology"/>
<dbReference type="GO" id="GO:0004523">
    <property type="term" value="F:RNA-DNA hybrid ribonuclease activity"/>
    <property type="evidence" value="ECO:0007669"/>
    <property type="project" value="UniProtKB-EC"/>
</dbReference>
<dbReference type="PROSITE" id="PS50879">
    <property type="entry name" value="RNASE_H_1"/>
    <property type="match status" value="1"/>
</dbReference>
<dbReference type="AlphaFoldDB" id="A0AAN9AZ96"/>
<dbReference type="InterPro" id="IPR050092">
    <property type="entry name" value="RNase_H"/>
</dbReference>
<organism evidence="9 10">
    <name type="scientific">Littorina saxatilis</name>
    <dbReference type="NCBI Taxonomy" id="31220"/>
    <lineage>
        <taxon>Eukaryota</taxon>
        <taxon>Metazoa</taxon>
        <taxon>Spiralia</taxon>
        <taxon>Lophotrochozoa</taxon>
        <taxon>Mollusca</taxon>
        <taxon>Gastropoda</taxon>
        <taxon>Caenogastropoda</taxon>
        <taxon>Littorinimorpha</taxon>
        <taxon>Littorinoidea</taxon>
        <taxon>Littorinidae</taxon>
        <taxon>Littorina</taxon>
    </lineage>
</organism>
<keyword evidence="4" id="KW-0540">Nuclease</keyword>
<evidence type="ECO:0000256" key="1">
    <source>
        <dbReference type="ARBA" id="ARBA00000077"/>
    </source>
</evidence>
<evidence type="ECO:0000313" key="10">
    <source>
        <dbReference type="Proteomes" id="UP001374579"/>
    </source>
</evidence>
<dbReference type="GO" id="GO:0003676">
    <property type="term" value="F:nucleic acid binding"/>
    <property type="evidence" value="ECO:0007669"/>
    <property type="project" value="InterPro"/>
</dbReference>
<dbReference type="InterPro" id="IPR036397">
    <property type="entry name" value="RNaseH_sf"/>
</dbReference>
<dbReference type="InterPro" id="IPR002156">
    <property type="entry name" value="RNaseH_domain"/>
</dbReference>
<evidence type="ECO:0000256" key="4">
    <source>
        <dbReference type="ARBA" id="ARBA00022722"/>
    </source>
</evidence>
<comment type="caution">
    <text evidence="9">The sequence shown here is derived from an EMBL/GenBank/DDBJ whole genome shotgun (WGS) entry which is preliminary data.</text>
</comment>
<keyword evidence="7" id="KW-0378">Hydrolase</keyword>
<feature type="domain" description="RNase H type-1" evidence="8">
    <location>
        <begin position="89"/>
        <end position="222"/>
    </location>
</feature>
<sequence length="355" mass="40347">MHERMNQPTKGRLKRSSFVQHSRILERRDPEVLDHMPRPIPSVMSVPSWKRDQLPTICQEVPGVAGRDSQSEPERKMLTLEHINTKYPEEQWTHVYTDGSAAEATRDGGGGVYIRYNHGEAHITLATGKYSTNFKAETEAIRKAAEEIKANLPRTKSKVVIFTDALSVLSALHNPRKKDLNELAAVLVSFTADTELTLQWVPAHCGIHGNEQADSLANKGSQLEQEDRQVSYSEEKTVIKALSKKKWKQQHPNFNQSDCYYQLSKRDQVTRFRLRTGHNRLNAHMYSKFRIGESEMCSCNADIMNAEHLLQNCRLHDAPRQASWPEPVPLRVKLFGGLEDLQRTAAFVRAIGISI</sequence>
<gene>
    <name evidence="9" type="ORF">V1264_005326</name>
</gene>
<dbReference type="GO" id="GO:0046872">
    <property type="term" value="F:metal ion binding"/>
    <property type="evidence" value="ECO:0007669"/>
    <property type="project" value="UniProtKB-KW"/>
</dbReference>
<protein>
    <recommendedName>
        <fullName evidence="3">ribonuclease H</fullName>
        <ecNumber evidence="3">3.1.26.4</ecNumber>
    </recommendedName>
</protein>
<keyword evidence="6" id="KW-0255">Endonuclease</keyword>
<keyword evidence="5" id="KW-0479">Metal-binding</keyword>
<reference evidence="9 10" key="1">
    <citation type="submission" date="2024-02" db="EMBL/GenBank/DDBJ databases">
        <title>Chromosome-scale genome assembly of the rough periwinkle Littorina saxatilis.</title>
        <authorList>
            <person name="De Jode A."/>
            <person name="Faria R."/>
            <person name="Formenti G."/>
            <person name="Sims Y."/>
            <person name="Smith T.P."/>
            <person name="Tracey A."/>
            <person name="Wood J.M.D."/>
            <person name="Zagrodzka Z.B."/>
            <person name="Johannesson K."/>
            <person name="Butlin R.K."/>
            <person name="Leder E.H."/>
        </authorList>
    </citation>
    <scope>NUCLEOTIDE SEQUENCE [LARGE SCALE GENOMIC DNA]</scope>
    <source>
        <strain evidence="9">Snail1</strain>
        <tissue evidence="9">Muscle</tissue>
    </source>
</reference>
<dbReference type="SUPFAM" id="SSF53098">
    <property type="entry name" value="Ribonuclease H-like"/>
    <property type="match status" value="1"/>
</dbReference>
<keyword evidence="10" id="KW-1185">Reference proteome</keyword>
<comment type="similarity">
    <text evidence="2">Belongs to the RNase H family.</text>
</comment>
<evidence type="ECO:0000256" key="2">
    <source>
        <dbReference type="ARBA" id="ARBA00005300"/>
    </source>
</evidence>
<dbReference type="EC" id="3.1.26.4" evidence="3"/>
<dbReference type="InterPro" id="IPR012337">
    <property type="entry name" value="RNaseH-like_sf"/>
</dbReference>
<accession>A0AAN9AZ96</accession>
<dbReference type="CDD" id="cd09276">
    <property type="entry name" value="Rnase_HI_RT_non_LTR"/>
    <property type="match status" value="1"/>
</dbReference>
<dbReference type="Pfam" id="PF00075">
    <property type="entry name" value="RNase_H"/>
    <property type="match status" value="1"/>
</dbReference>
<evidence type="ECO:0000259" key="8">
    <source>
        <dbReference type="PROSITE" id="PS50879"/>
    </source>
</evidence>
<dbReference type="Gene3D" id="3.30.420.10">
    <property type="entry name" value="Ribonuclease H-like superfamily/Ribonuclease H"/>
    <property type="match status" value="1"/>
</dbReference>